<evidence type="ECO:0000313" key="2">
    <source>
        <dbReference type="EMBL" id="CEJ16423.1"/>
    </source>
</evidence>
<feature type="transmembrane region" description="Helical" evidence="1">
    <location>
        <begin position="67"/>
        <end position="85"/>
    </location>
</feature>
<dbReference type="EMBL" id="LN651281">
    <property type="protein sequence ID" value="CEJ16423.1"/>
    <property type="molecule type" value="Genomic_DNA"/>
</dbReference>
<organism evidence="2 3">
    <name type="scientific">Ralstonia solanacearum IPO1609</name>
    <dbReference type="NCBI Taxonomy" id="564066"/>
    <lineage>
        <taxon>Bacteria</taxon>
        <taxon>Pseudomonadati</taxon>
        <taxon>Pseudomonadota</taxon>
        <taxon>Betaproteobacteria</taxon>
        <taxon>Burkholderiales</taxon>
        <taxon>Burkholderiaceae</taxon>
        <taxon>Ralstonia</taxon>
        <taxon>Ralstonia solanacearum species complex</taxon>
    </lineage>
</organism>
<sequence length="91" mass="9907">MIIGIYTFTAILLALGSLYAACRSIDFRKFLAGAFFVSSGILFYLCLAGVSVPLLGTDVVETPKISGSRAVVHFALFLLCFYFGFLKKPRA</sequence>
<proteinExistence type="predicted"/>
<reference evidence="2" key="1">
    <citation type="submission" date="2014-11" db="EMBL/GenBank/DDBJ databases">
        <authorList>
            <person name="Genoscope - CEA"/>
        </authorList>
    </citation>
    <scope>NUCLEOTIDE SEQUENCE</scope>
    <source>
        <strain evidence="2">IPO1609</strain>
    </source>
</reference>
<protein>
    <submittedName>
        <fullName evidence="2">Hypothetical transmembrane protein</fullName>
    </submittedName>
</protein>
<feature type="transmembrane region" description="Helical" evidence="1">
    <location>
        <begin position="30"/>
        <end position="55"/>
    </location>
</feature>
<dbReference type="AlphaFoldDB" id="A0A7U7PQE9"/>
<name>A0A7U7PQE9_RALSL</name>
<gene>
    <name evidence="2" type="ORF">RSIPO_03118</name>
</gene>
<dbReference type="Proteomes" id="UP000053470">
    <property type="component" value="Unassembled WGS sequence"/>
</dbReference>
<accession>A0A7U7PQE9</accession>
<keyword evidence="3" id="KW-1185">Reference proteome</keyword>
<keyword evidence="1" id="KW-0472">Membrane</keyword>
<evidence type="ECO:0000256" key="1">
    <source>
        <dbReference type="SAM" id="Phobius"/>
    </source>
</evidence>
<reference evidence="2" key="2">
    <citation type="submission" date="2022-04" db="EMBL/GenBank/DDBJ databases">
        <title>Genomic draft of R. solanacearum strain IPO1609, a phylotype IIB1/biovar 2/race 3 strain isolated from potato in Europe.</title>
        <authorList>
            <person name="Boucher C."/>
            <person name="Carrere S."/>
            <person name="Dossat C."/>
            <person name="Elbaz M."/>
            <person name="Genin S."/>
            <person name="Gouzy J."/>
            <person name="Prior P."/>
            <person name="Segurens B."/>
            <person name="Wincker P."/>
        </authorList>
    </citation>
    <scope>NUCLEOTIDE SEQUENCE</scope>
    <source>
        <strain evidence="2">IPO1609</strain>
    </source>
</reference>
<keyword evidence="1" id="KW-1133">Transmembrane helix</keyword>
<keyword evidence="1 2" id="KW-0812">Transmembrane</keyword>
<evidence type="ECO:0000313" key="3">
    <source>
        <dbReference type="Proteomes" id="UP000053470"/>
    </source>
</evidence>
<dbReference type="RefSeq" id="WP_003265639.1">
    <property type="nucleotide sequence ID" value="NZ_LN651281.1"/>
</dbReference>